<dbReference type="Proteomes" id="UP001651158">
    <property type="component" value="Unassembled WGS sequence"/>
</dbReference>
<organism evidence="3 4">
    <name type="scientific">Taenia crassiceps</name>
    <dbReference type="NCBI Taxonomy" id="6207"/>
    <lineage>
        <taxon>Eukaryota</taxon>
        <taxon>Metazoa</taxon>
        <taxon>Spiralia</taxon>
        <taxon>Lophotrochozoa</taxon>
        <taxon>Platyhelminthes</taxon>
        <taxon>Cestoda</taxon>
        <taxon>Eucestoda</taxon>
        <taxon>Cyclophyllidea</taxon>
        <taxon>Taeniidae</taxon>
        <taxon>Taenia</taxon>
    </lineage>
</organism>
<dbReference type="PROSITE" id="PS50003">
    <property type="entry name" value="PH_DOMAIN"/>
    <property type="match status" value="1"/>
</dbReference>
<dbReference type="SMART" id="SM00233">
    <property type="entry name" value="PH"/>
    <property type="match status" value="1"/>
</dbReference>
<keyword evidence="4" id="KW-1185">Reference proteome</keyword>
<reference evidence="3 4" key="1">
    <citation type="journal article" date="2022" name="Front. Cell. Infect. Microbiol.">
        <title>The Genomes of Two Strains of Taenia crassiceps the Animal Model for the Study of Human Cysticercosis.</title>
        <authorList>
            <person name="Bobes R.J."/>
            <person name="Estrada K."/>
            <person name="Rios-Valencia D.G."/>
            <person name="Calderon-Gallegos A."/>
            <person name="de la Torre P."/>
            <person name="Carrero J.C."/>
            <person name="Sanchez-Flores A."/>
            <person name="Laclette J.P."/>
        </authorList>
    </citation>
    <scope>NUCLEOTIDE SEQUENCE [LARGE SCALE GENOMIC DNA]</scope>
    <source>
        <strain evidence="3">WFUcys</strain>
    </source>
</reference>
<comment type="caution">
    <text evidence="3">The sequence shown here is derived from an EMBL/GenBank/DDBJ whole genome shotgun (WGS) entry which is preliminary data.</text>
</comment>
<gene>
    <name evidence="3" type="ORF">TcWFU_002552</name>
</gene>
<feature type="region of interest" description="Disordered" evidence="1">
    <location>
        <begin position="261"/>
        <end position="306"/>
    </location>
</feature>
<dbReference type="PANTHER" id="PTHR12156">
    <property type="entry name" value="PLECKSTRIN HOMOLOGY-LIKE DOMAIN, FAMILY B, MEMBER 3"/>
    <property type="match status" value="1"/>
</dbReference>
<feature type="compositionally biased region" description="Pro residues" evidence="1">
    <location>
        <begin position="273"/>
        <end position="287"/>
    </location>
</feature>
<feature type="domain" description="PH" evidence="2">
    <location>
        <begin position="795"/>
        <end position="922"/>
    </location>
</feature>
<feature type="region of interest" description="Disordered" evidence="1">
    <location>
        <begin position="415"/>
        <end position="444"/>
    </location>
</feature>
<accession>A0ABR4Q485</accession>
<dbReference type="InterPro" id="IPR011993">
    <property type="entry name" value="PH-like_dom_sf"/>
</dbReference>
<name>A0ABR4Q485_9CEST</name>
<evidence type="ECO:0000313" key="3">
    <source>
        <dbReference type="EMBL" id="KAL5104420.1"/>
    </source>
</evidence>
<dbReference type="PANTHER" id="PTHR12156:SF5">
    <property type="entry name" value="FI18040P1"/>
    <property type="match status" value="1"/>
</dbReference>
<dbReference type="Gene3D" id="2.30.29.30">
    <property type="entry name" value="Pleckstrin-homology domain (PH domain)/Phosphotyrosine-binding domain (PTB)"/>
    <property type="match status" value="1"/>
</dbReference>
<feature type="compositionally biased region" description="Polar residues" evidence="1">
    <location>
        <begin position="584"/>
        <end position="601"/>
    </location>
</feature>
<sequence>MSLSRRPMAATFKPRLESDLADAVAQGRYCGGYQCIKTNGTLARSFSTDDSQMRIANKEGKVDYSKEYDMDDAAPQLEDVEALIRGYSHSHKVEEDEDEEVELSEVVNHEGGDDGDDDENVINGSSPILLSECPEFQAYLQPLQVPSHECDPTLNDEDEIVFGFVPLKSKKASPRSRTEKDEEGVLWELIEAEAEALGLSEEGLACCQRNTVIQSPVKRTSNCRFSKMGDTKQLTTGGVAALMDCAATEMNRLRVGAAVLRKASPKEVSRSPETPPTPPSPPPPQPQAQPQMRAQQRQEKTRSTTGTLASLLHIQLAQINRMSEAVRIEFSNQLAHERALLELLELEHNRVRSEVKMTERKCGSAPSDLVNQLQHLKERLEQQKTLIDDLEYQYLEDKTKYEEEKESLMAQLKLQEETSTEGSPVVTSPAKTEATALREKSPEDAYTYPTAAFPTNRPPPNNSPIYSSPAKDSPVHFIGGSLDPMNNDPRGGLFFVDIVKSTSPINGAPPPPEAEPICVPRSDSRAVDVSKEDDFSHFPPSLVSTASPVRHLRSNLTVMEHKISLPTSTAPVFHQKNGYSFDETQFSEGENFGSPHTSSSLPGGLNPNVAATSSSSSLLPIGKDLHQASCTSSSNNIFHAVPPLLPSTSLRGEQRQWIREEPLPIQRPDEVHIRHRQRTSSVATRRIWQDSEVRPLTRYLPVPDDISFDLRHHLEVTCGHILCSPLLMPHLHVDATTCAGYLYKVDSRVTSAPASNDADNSMLEGLSSDISTLSSSSAFFSPATRRARQRAPRVTSPSGGFMAALFHRGRRGKRRWFVLDRRRRLLIYYSSHTSKSSNAASLMKPKDVISFTDIIDVYPDRQARKSNNTSFCLLLVASCPPPPSLVSPQSRPQPTRTRILSLAAPSPEAMRVWVDALFTCAGAYLCLPNSHRSRRSGADGER</sequence>
<evidence type="ECO:0000313" key="4">
    <source>
        <dbReference type="Proteomes" id="UP001651158"/>
    </source>
</evidence>
<dbReference type="SUPFAM" id="SSF50729">
    <property type="entry name" value="PH domain-like"/>
    <property type="match status" value="1"/>
</dbReference>
<evidence type="ECO:0000256" key="1">
    <source>
        <dbReference type="SAM" id="MobiDB-lite"/>
    </source>
</evidence>
<dbReference type="InterPro" id="IPR001849">
    <property type="entry name" value="PH_domain"/>
</dbReference>
<proteinExistence type="predicted"/>
<feature type="compositionally biased region" description="Polar residues" evidence="1">
    <location>
        <begin position="420"/>
        <end position="430"/>
    </location>
</feature>
<feature type="region of interest" description="Disordered" evidence="1">
    <location>
        <begin position="584"/>
        <end position="605"/>
    </location>
</feature>
<evidence type="ECO:0000259" key="2">
    <source>
        <dbReference type="PROSITE" id="PS50003"/>
    </source>
</evidence>
<dbReference type="EMBL" id="JAKROA010000012">
    <property type="protein sequence ID" value="KAL5104420.1"/>
    <property type="molecule type" value="Genomic_DNA"/>
</dbReference>
<dbReference type="Pfam" id="PF00169">
    <property type="entry name" value="PH"/>
    <property type="match status" value="1"/>
</dbReference>
<protein>
    <submittedName>
        <fullName evidence="3">Pleckstrin homology-like domain family B member 2</fullName>
    </submittedName>
</protein>
<dbReference type="InterPro" id="IPR052212">
    <property type="entry name" value="PH-like_domain"/>
</dbReference>